<dbReference type="PANTHER" id="PTHR30622">
    <property type="entry name" value="UNDECAPRENYL-DIPHOSPHATASE"/>
    <property type="match status" value="1"/>
</dbReference>
<feature type="non-terminal residue" evidence="13">
    <location>
        <position position="1"/>
    </location>
</feature>
<evidence type="ECO:0000256" key="9">
    <source>
        <dbReference type="ARBA" id="ARBA00023136"/>
    </source>
</evidence>
<dbReference type="Pfam" id="PF02673">
    <property type="entry name" value="BacA"/>
    <property type="match status" value="1"/>
</dbReference>
<protein>
    <recommendedName>
        <fullName evidence="4">Undecaprenyl-diphosphatase</fullName>
        <ecNumber evidence="3">3.6.1.27</ecNumber>
    </recommendedName>
    <alternativeName>
        <fullName evidence="10">Undecaprenyl pyrophosphate phosphatase</fullName>
    </alternativeName>
</protein>
<dbReference type="EMBL" id="UINC01088419">
    <property type="protein sequence ID" value="SVC38617.1"/>
    <property type="molecule type" value="Genomic_DNA"/>
</dbReference>
<feature type="transmembrane region" description="Helical" evidence="12">
    <location>
        <begin position="196"/>
        <end position="215"/>
    </location>
</feature>
<reference evidence="13" key="1">
    <citation type="submission" date="2018-05" db="EMBL/GenBank/DDBJ databases">
        <authorList>
            <person name="Lanie J.A."/>
            <person name="Ng W.-L."/>
            <person name="Kazmierczak K.M."/>
            <person name="Andrzejewski T.M."/>
            <person name="Davidsen T.M."/>
            <person name="Wayne K.J."/>
            <person name="Tettelin H."/>
            <person name="Glass J.I."/>
            <person name="Rusch D."/>
            <person name="Podicherti R."/>
            <person name="Tsui H.-C.T."/>
            <person name="Winkler M.E."/>
        </authorList>
    </citation>
    <scope>NUCLEOTIDE SEQUENCE</scope>
</reference>
<keyword evidence="7" id="KW-0378">Hydrolase</keyword>
<dbReference type="GO" id="GO:0050380">
    <property type="term" value="F:undecaprenyl-diphosphatase activity"/>
    <property type="evidence" value="ECO:0007669"/>
    <property type="project" value="UniProtKB-EC"/>
</dbReference>
<feature type="transmembrane region" description="Helical" evidence="12">
    <location>
        <begin position="63"/>
        <end position="81"/>
    </location>
</feature>
<keyword evidence="8 12" id="KW-1133">Transmembrane helix</keyword>
<proteinExistence type="inferred from homology"/>
<gene>
    <name evidence="13" type="ORF">METZ01_LOCUS291471</name>
</gene>
<evidence type="ECO:0000256" key="12">
    <source>
        <dbReference type="SAM" id="Phobius"/>
    </source>
</evidence>
<evidence type="ECO:0000256" key="4">
    <source>
        <dbReference type="ARBA" id="ARBA00021581"/>
    </source>
</evidence>
<comment type="catalytic activity">
    <reaction evidence="11">
        <text>di-trans,octa-cis-undecaprenyl diphosphate + H2O = di-trans,octa-cis-undecaprenyl phosphate + phosphate + H(+)</text>
        <dbReference type="Rhea" id="RHEA:28094"/>
        <dbReference type="ChEBI" id="CHEBI:15377"/>
        <dbReference type="ChEBI" id="CHEBI:15378"/>
        <dbReference type="ChEBI" id="CHEBI:43474"/>
        <dbReference type="ChEBI" id="CHEBI:58405"/>
        <dbReference type="ChEBI" id="CHEBI:60392"/>
        <dbReference type="EC" id="3.6.1.27"/>
    </reaction>
</comment>
<dbReference type="EC" id="3.6.1.27" evidence="3"/>
<evidence type="ECO:0000313" key="13">
    <source>
        <dbReference type="EMBL" id="SVC38617.1"/>
    </source>
</evidence>
<dbReference type="InterPro" id="IPR003824">
    <property type="entry name" value="UppP"/>
</dbReference>
<dbReference type="PANTHER" id="PTHR30622:SF4">
    <property type="entry name" value="UNDECAPRENYL-DIPHOSPHATASE"/>
    <property type="match status" value="1"/>
</dbReference>
<keyword evidence="6 12" id="KW-0812">Transmembrane</keyword>
<evidence type="ECO:0000256" key="7">
    <source>
        <dbReference type="ARBA" id="ARBA00022801"/>
    </source>
</evidence>
<comment type="subcellular location">
    <subcellularLocation>
        <location evidence="1">Cell membrane</location>
        <topology evidence="1">Multi-pass membrane protein</topology>
    </subcellularLocation>
</comment>
<sequence length="221" mass="23192">GSLAAVAVYFRSDVSSLASGVMVAVLWKPDGNSRLALLLAVASVPTILVGAFLVALNTGSFRNAEIVAWATLAGAIALLVADRMTLRTSTTQSMSIKHAILIGLAQILALIPGASRAGVTITAALLCGYDRREAARFSMLLSIPVVLAASAFSAFQIAARGEVALTYAALISAALAFAASYATITLMMQWLRNASYMPFIVYRAILGIGLLWWLHGSGNFL</sequence>
<keyword evidence="9 12" id="KW-0472">Membrane</keyword>
<feature type="transmembrane region" description="Helical" evidence="12">
    <location>
        <begin position="139"/>
        <end position="158"/>
    </location>
</feature>
<evidence type="ECO:0000256" key="1">
    <source>
        <dbReference type="ARBA" id="ARBA00004651"/>
    </source>
</evidence>
<organism evidence="13">
    <name type="scientific">marine metagenome</name>
    <dbReference type="NCBI Taxonomy" id="408172"/>
    <lineage>
        <taxon>unclassified sequences</taxon>
        <taxon>metagenomes</taxon>
        <taxon>ecological metagenomes</taxon>
    </lineage>
</organism>
<name>A0A382LTH6_9ZZZZ</name>
<evidence type="ECO:0000256" key="8">
    <source>
        <dbReference type="ARBA" id="ARBA00022989"/>
    </source>
</evidence>
<dbReference type="AlphaFoldDB" id="A0A382LTH6"/>
<accession>A0A382LTH6</accession>
<evidence type="ECO:0000256" key="2">
    <source>
        <dbReference type="ARBA" id="ARBA00010621"/>
    </source>
</evidence>
<feature type="transmembrane region" description="Helical" evidence="12">
    <location>
        <begin position="164"/>
        <end position="184"/>
    </location>
</feature>
<evidence type="ECO:0000256" key="6">
    <source>
        <dbReference type="ARBA" id="ARBA00022692"/>
    </source>
</evidence>
<feature type="transmembrane region" description="Helical" evidence="12">
    <location>
        <begin position="35"/>
        <end position="56"/>
    </location>
</feature>
<evidence type="ECO:0000256" key="10">
    <source>
        <dbReference type="ARBA" id="ARBA00032707"/>
    </source>
</evidence>
<evidence type="ECO:0000256" key="5">
    <source>
        <dbReference type="ARBA" id="ARBA00022475"/>
    </source>
</evidence>
<comment type="similarity">
    <text evidence="2">Belongs to the UppP family.</text>
</comment>
<dbReference type="GO" id="GO:0005886">
    <property type="term" value="C:plasma membrane"/>
    <property type="evidence" value="ECO:0007669"/>
    <property type="project" value="UniProtKB-SubCell"/>
</dbReference>
<evidence type="ECO:0000256" key="11">
    <source>
        <dbReference type="ARBA" id="ARBA00047594"/>
    </source>
</evidence>
<keyword evidence="5" id="KW-1003">Cell membrane</keyword>
<evidence type="ECO:0000256" key="3">
    <source>
        <dbReference type="ARBA" id="ARBA00012374"/>
    </source>
</evidence>